<dbReference type="Proteomes" id="UP000243904">
    <property type="component" value="Chromosome I"/>
</dbReference>
<name>A0A1H1R640_9BRAD</name>
<dbReference type="EMBL" id="LT629750">
    <property type="protein sequence ID" value="SDS31274.1"/>
    <property type="molecule type" value="Genomic_DNA"/>
</dbReference>
<organism evidence="1 2">
    <name type="scientific">Bradyrhizobium canariense</name>
    <dbReference type="NCBI Taxonomy" id="255045"/>
    <lineage>
        <taxon>Bacteria</taxon>
        <taxon>Pseudomonadati</taxon>
        <taxon>Pseudomonadota</taxon>
        <taxon>Alphaproteobacteria</taxon>
        <taxon>Hyphomicrobiales</taxon>
        <taxon>Nitrobacteraceae</taxon>
        <taxon>Bradyrhizobium</taxon>
    </lineage>
</organism>
<keyword evidence="2" id="KW-1185">Reference proteome</keyword>
<reference evidence="2" key="1">
    <citation type="submission" date="2016-10" db="EMBL/GenBank/DDBJ databases">
        <authorList>
            <person name="Varghese N."/>
            <person name="Submissions S."/>
        </authorList>
    </citation>
    <scope>NUCLEOTIDE SEQUENCE [LARGE SCALE GENOMIC DNA]</scope>
    <source>
        <strain evidence="2">GAS369</strain>
    </source>
</reference>
<evidence type="ECO:0000313" key="1">
    <source>
        <dbReference type="EMBL" id="SDS31274.1"/>
    </source>
</evidence>
<dbReference type="RefSeq" id="WP_146686897.1">
    <property type="nucleotide sequence ID" value="NZ_LT629750.1"/>
</dbReference>
<proteinExistence type="predicted"/>
<sequence length="175" mass="19956">MPVHEPEWKEACALIGEVALLYSALDHQLYLIVIEVTQLEYAPMLESIVATLDPRQKIEILKSRASHVRQKDWQKPLKTHADRLERVARIRNVVCHTPLIRNKKTGKLEFAPVATSKILKSLRISDDRTFTYDRLSLDQVKDIIPVAERALGGGEDILSHFKKVRAALATKKQED</sequence>
<protein>
    <recommendedName>
        <fullName evidence="3">Cthe-2314-like HEPN domain-containing protein</fullName>
    </recommendedName>
</protein>
<dbReference type="AlphaFoldDB" id="A0A1H1R640"/>
<evidence type="ECO:0008006" key="3">
    <source>
        <dbReference type="Google" id="ProtNLM"/>
    </source>
</evidence>
<accession>A0A1H1R640</accession>
<gene>
    <name evidence="1" type="ORF">SAMN05444158_1666</name>
</gene>
<evidence type="ECO:0000313" key="2">
    <source>
        <dbReference type="Proteomes" id="UP000243904"/>
    </source>
</evidence>